<keyword evidence="2" id="KW-1185">Reference proteome</keyword>
<organism evidence="1 2">
    <name type="scientific">Colletotrichum chrysophilum</name>
    <dbReference type="NCBI Taxonomy" id="1836956"/>
    <lineage>
        <taxon>Eukaryota</taxon>
        <taxon>Fungi</taxon>
        <taxon>Dikarya</taxon>
        <taxon>Ascomycota</taxon>
        <taxon>Pezizomycotina</taxon>
        <taxon>Sordariomycetes</taxon>
        <taxon>Hypocreomycetidae</taxon>
        <taxon>Glomerellales</taxon>
        <taxon>Glomerellaceae</taxon>
        <taxon>Colletotrichum</taxon>
        <taxon>Colletotrichum gloeosporioides species complex</taxon>
    </lineage>
</organism>
<comment type="caution">
    <text evidence="1">The sequence shown here is derived from an EMBL/GenBank/DDBJ whole genome shotgun (WGS) entry which is preliminary data.</text>
</comment>
<protein>
    <submittedName>
        <fullName evidence="1">Heterokaryon incompatibility protein</fullName>
    </submittedName>
</protein>
<evidence type="ECO:0000313" key="2">
    <source>
        <dbReference type="Proteomes" id="UP001243330"/>
    </source>
</evidence>
<name>A0AAD9EGK1_9PEZI</name>
<evidence type="ECO:0000313" key="1">
    <source>
        <dbReference type="EMBL" id="KAK1843991.1"/>
    </source>
</evidence>
<accession>A0AAD9EGK1</accession>
<dbReference type="AlphaFoldDB" id="A0AAD9EGK1"/>
<dbReference type="Proteomes" id="UP001243330">
    <property type="component" value="Unassembled WGS sequence"/>
</dbReference>
<dbReference type="EMBL" id="JAQOWY010000331">
    <property type="protein sequence ID" value="KAK1843991.1"/>
    <property type="molecule type" value="Genomic_DNA"/>
</dbReference>
<sequence length="224" mass="25534">MGIVYDQAAEVVVWLGHDSECFAETAFDDVVPALSVVKKGTQHKWSVVPDASFMSASIRNHLSEDIKSPYPVTHLKGSLPSILDVRHTDSIKRFYQLTWFTPMWALQEGDHYVQFSEINVFIHFAITDEDLVKILKQEIKDIIFGSPYCAFWNVWLTYDKKGSWFDTTPVLNVLGNFLKADCTIDFLLVLEASTRFNATNPPNYVFAFLGHPKALKRRQTRAGL</sequence>
<reference evidence="1" key="1">
    <citation type="submission" date="2023-01" db="EMBL/GenBank/DDBJ databases">
        <title>Colletotrichum chrysophilum M932 genome sequence.</title>
        <authorList>
            <person name="Baroncelli R."/>
        </authorList>
    </citation>
    <scope>NUCLEOTIDE SEQUENCE</scope>
    <source>
        <strain evidence="1">M932</strain>
    </source>
</reference>
<proteinExistence type="predicted"/>
<gene>
    <name evidence="1" type="ORF">CCHR01_13391</name>
</gene>